<feature type="transmembrane region" description="Helical" evidence="11">
    <location>
        <begin position="452"/>
        <end position="469"/>
    </location>
</feature>
<keyword evidence="7 11" id="KW-1133">Transmembrane helix</keyword>
<evidence type="ECO:0000256" key="8">
    <source>
        <dbReference type="ARBA" id="ARBA00023136"/>
    </source>
</evidence>
<keyword evidence="4" id="KW-0813">Transport</keyword>
<evidence type="ECO:0000256" key="7">
    <source>
        <dbReference type="ARBA" id="ARBA00022989"/>
    </source>
</evidence>
<dbReference type="NCBIfam" id="TIGR00785">
    <property type="entry name" value="dass"/>
    <property type="match status" value="1"/>
</dbReference>
<dbReference type="AlphaFoldDB" id="A0A3M7TQG4"/>
<dbReference type="PANTHER" id="PTHR10283:SF82">
    <property type="entry name" value="SOLUTE CARRIER FAMILY 13 MEMBER 2"/>
    <property type="match status" value="1"/>
</dbReference>
<feature type="region of interest" description="Disordered" evidence="10">
    <location>
        <begin position="27"/>
        <end position="55"/>
    </location>
</feature>
<dbReference type="CDD" id="cd01115">
    <property type="entry name" value="SLC13_permease"/>
    <property type="match status" value="1"/>
</dbReference>
<evidence type="ECO:0000256" key="2">
    <source>
        <dbReference type="ARBA" id="ARBA00006772"/>
    </source>
</evidence>
<feature type="transmembrane region" description="Helical" evidence="11">
    <location>
        <begin position="361"/>
        <end position="380"/>
    </location>
</feature>
<organism evidence="12 13">
    <name type="scientific">Alteribacter keqinensis</name>
    <dbReference type="NCBI Taxonomy" id="2483800"/>
    <lineage>
        <taxon>Bacteria</taxon>
        <taxon>Bacillati</taxon>
        <taxon>Bacillota</taxon>
        <taxon>Bacilli</taxon>
        <taxon>Bacillales</taxon>
        <taxon>Bacillaceae</taxon>
        <taxon>Alteribacter</taxon>
    </lineage>
</organism>
<feature type="transmembrane region" description="Helical" evidence="11">
    <location>
        <begin position="132"/>
        <end position="153"/>
    </location>
</feature>
<dbReference type="GO" id="GO:0005886">
    <property type="term" value="C:plasma membrane"/>
    <property type="evidence" value="ECO:0007669"/>
    <property type="project" value="TreeGrafter"/>
</dbReference>
<keyword evidence="13" id="KW-1185">Reference proteome</keyword>
<name>A0A3M7TQG4_9BACI</name>
<dbReference type="Proteomes" id="UP000278746">
    <property type="component" value="Unassembled WGS sequence"/>
</dbReference>
<feature type="compositionally biased region" description="Gly residues" evidence="10">
    <location>
        <begin position="28"/>
        <end position="39"/>
    </location>
</feature>
<feature type="transmembrane region" description="Helical" evidence="11">
    <location>
        <begin position="475"/>
        <end position="493"/>
    </location>
</feature>
<evidence type="ECO:0000256" key="5">
    <source>
        <dbReference type="ARBA" id="ARBA00022692"/>
    </source>
</evidence>
<keyword evidence="5 11" id="KW-0812">Transmembrane</keyword>
<feature type="transmembrane region" description="Helical" evidence="11">
    <location>
        <begin position="514"/>
        <end position="534"/>
    </location>
</feature>
<feature type="transmembrane region" description="Helical" evidence="11">
    <location>
        <begin position="62"/>
        <end position="79"/>
    </location>
</feature>
<dbReference type="EMBL" id="RHIB01000003">
    <property type="protein sequence ID" value="RNA66590.1"/>
    <property type="molecule type" value="Genomic_DNA"/>
</dbReference>
<evidence type="ECO:0000256" key="6">
    <source>
        <dbReference type="ARBA" id="ARBA00022847"/>
    </source>
</evidence>
<evidence type="ECO:0000256" key="9">
    <source>
        <dbReference type="ARBA" id="ARBA00031174"/>
    </source>
</evidence>
<feature type="transmembrane region" description="Helical" evidence="11">
    <location>
        <begin position="162"/>
        <end position="184"/>
    </location>
</feature>
<reference evidence="12 13" key="1">
    <citation type="submission" date="2018-10" db="EMBL/GenBank/DDBJ databases">
        <title>Bacillus Keqinensis sp. nov., a moderately halophilic bacterium isolated from a saline-alkaline lake.</title>
        <authorList>
            <person name="Wang H."/>
        </authorList>
    </citation>
    <scope>NUCLEOTIDE SEQUENCE [LARGE SCALE GENOMIC DNA]</scope>
    <source>
        <strain evidence="12 13">KQ-3</strain>
    </source>
</reference>
<feature type="transmembrane region" description="Helical" evidence="11">
    <location>
        <begin position="190"/>
        <end position="213"/>
    </location>
</feature>
<dbReference type="PANTHER" id="PTHR10283">
    <property type="entry name" value="SOLUTE CARRIER FAMILY 13 MEMBER"/>
    <property type="match status" value="1"/>
</dbReference>
<feature type="transmembrane region" description="Helical" evidence="11">
    <location>
        <begin position="392"/>
        <end position="411"/>
    </location>
</feature>
<dbReference type="GO" id="GO:0015293">
    <property type="term" value="F:symporter activity"/>
    <property type="evidence" value="ECO:0007669"/>
    <property type="project" value="UniProtKB-KW"/>
</dbReference>
<evidence type="ECO:0000313" key="13">
    <source>
        <dbReference type="Proteomes" id="UP000278746"/>
    </source>
</evidence>
<sequence length="547" mass="59272">MSTLTKTWNQMWKWHHQAIELLTFNPGGRTGSGGTGGGSTAEQPDTGTDPEKEPRSYDRRQMIGLVLGPLLFIATLLFFSPEGLSWEARAVLASTLWIATWWITEAIPIPATSIMPIILFPLTGSLESGTVVSAYGDNTVFLFMGGFVLALALEKWGVHKRIAIAIISVIGTSTPKIVLGFMVATGFLSMWISNTATAMMMVPIGTAIILQVSKSLKENKKGDTEVERVNFSRALLLGIAYSASIGGLGTLIGTPPNTIFAGVVNQLYGIDISFAIWMLFGVPLSILLLGLVWFYLVKIQFKMKITQIPGGREVIQSEKRALGKVNPEEKIVFTVFVVTAFFWISRTFIFDGVEAVEINDTTIAIAAAVSLFLIPSIRIPGRIMDWDTAKKLPWGILLLFGGGLAIAAGFTETGLAEYIGNQLTVLAAVNFFVILLAVTALVIFLTEITSNTATATMMFPIMASLAFAIDVHPYALMVAAALAASCAFMLPVATPPNAVVFASTDLRIGDMAKAGFWINLFSIFIIAAFVYFYLPLAWGIDLQTYPF</sequence>
<evidence type="ECO:0000256" key="3">
    <source>
        <dbReference type="ARBA" id="ARBA00020150"/>
    </source>
</evidence>
<dbReference type="InterPro" id="IPR001898">
    <property type="entry name" value="SLC13A/DASS"/>
</dbReference>
<keyword evidence="8 11" id="KW-0472">Membrane</keyword>
<comment type="caution">
    <text evidence="12">The sequence shown here is derived from an EMBL/GenBank/DDBJ whole genome shotgun (WGS) entry which is preliminary data.</text>
</comment>
<keyword evidence="6" id="KW-0769">Symport</keyword>
<evidence type="ECO:0000313" key="12">
    <source>
        <dbReference type="EMBL" id="RNA66590.1"/>
    </source>
</evidence>
<dbReference type="GO" id="GO:0015141">
    <property type="term" value="F:succinate transmembrane transporter activity"/>
    <property type="evidence" value="ECO:0007669"/>
    <property type="project" value="UniProtKB-ARBA"/>
</dbReference>
<feature type="transmembrane region" description="Helical" evidence="11">
    <location>
        <begin position="423"/>
        <end position="445"/>
    </location>
</feature>
<feature type="transmembrane region" description="Helical" evidence="11">
    <location>
        <begin position="331"/>
        <end position="349"/>
    </location>
</feature>
<dbReference type="Pfam" id="PF00939">
    <property type="entry name" value="Na_sulph_symp"/>
    <property type="match status" value="1"/>
</dbReference>
<proteinExistence type="inferred from homology"/>
<evidence type="ECO:0000256" key="1">
    <source>
        <dbReference type="ARBA" id="ARBA00004141"/>
    </source>
</evidence>
<dbReference type="PROSITE" id="PS01271">
    <property type="entry name" value="NA_SULFATE"/>
    <property type="match status" value="1"/>
</dbReference>
<comment type="subcellular location">
    <subcellularLocation>
        <location evidence="1">Membrane</location>
        <topology evidence="1">Multi-pass membrane protein</topology>
    </subcellularLocation>
</comment>
<dbReference type="InterPro" id="IPR031312">
    <property type="entry name" value="Na/sul_symport_CS"/>
</dbReference>
<comment type="similarity">
    <text evidence="2">Belongs to the SLC13A/DASS transporter (TC 2.A.47) family. NADC subfamily.</text>
</comment>
<dbReference type="OrthoDB" id="9766267at2"/>
<evidence type="ECO:0000256" key="10">
    <source>
        <dbReference type="SAM" id="MobiDB-lite"/>
    </source>
</evidence>
<evidence type="ECO:0000256" key="4">
    <source>
        <dbReference type="ARBA" id="ARBA00022448"/>
    </source>
</evidence>
<accession>A0A3M7TQG4</accession>
<evidence type="ECO:0000256" key="11">
    <source>
        <dbReference type="SAM" id="Phobius"/>
    </source>
</evidence>
<dbReference type="RefSeq" id="WP_122900186.1">
    <property type="nucleotide sequence ID" value="NZ_RHIB01000003.1"/>
</dbReference>
<gene>
    <name evidence="12" type="ORF">EBO34_15325</name>
</gene>
<feature type="transmembrane region" description="Helical" evidence="11">
    <location>
        <begin position="234"/>
        <end position="254"/>
    </location>
</feature>
<protein>
    <recommendedName>
        <fullName evidence="3">Sodium-dependent dicarboxylate transporter SdcS</fullName>
    </recommendedName>
    <alternativeName>
        <fullName evidence="9">Na(+)/dicarboxylate symporter</fullName>
    </alternativeName>
</protein>
<feature type="transmembrane region" description="Helical" evidence="11">
    <location>
        <begin position="274"/>
        <end position="297"/>
    </location>
</feature>